<accession>A0A871XZB0</accession>
<dbReference type="EMBL" id="MW122882">
    <property type="protein sequence ID" value="QOV09075.1"/>
    <property type="molecule type" value="Genomic_DNA"/>
</dbReference>
<dbReference type="PANTHER" id="PTHR34227">
    <property type="entry name" value="CHAPERONE PROTEIN YCDY"/>
    <property type="match status" value="1"/>
</dbReference>
<protein>
    <submittedName>
        <fullName evidence="2">Chaperone protein TorD</fullName>
    </submittedName>
</protein>
<dbReference type="InterPro" id="IPR036411">
    <property type="entry name" value="TorD-like_sf"/>
</dbReference>
<dbReference type="PANTHER" id="PTHR34227:SF1">
    <property type="entry name" value="DIMETHYL SULFOXIDE REDUCTASE CHAPERONE-RELATED"/>
    <property type="match status" value="1"/>
</dbReference>
<sequence length="233" mass="26328">MSQDKTNALRTTQGRAKIWGLMVRIFVSVPDESLIAEVNAPAFRSFLEAYGQLGEANLSTGVQEITAYLDSITKMDVETTLKLLMADRARLFRSSANSTFKPPYENLYRPNPGENRLAAELREFYKKENLSPDQLDSELPDYLGVELNFIYQLVQREADEWMIGDNALKTAVAEVEFLRQHLGNWIGKYVAEARQSAATGFYRGFLTMLEGFIAMERTYLVGLTGHEDPPVVI</sequence>
<gene>
    <name evidence="2" type="primary">torD</name>
    <name evidence="2" type="ORF">HULAa30F3_00030</name>
</gene>
<proteinExistence type="predicted"/>
<keyword evidence="1" id="KW-0143">Chaperone</keyword>
<dbReference type="AlphaFoldDB" id="A0A871XZB0"/>
<evidence type="ECO:0000256" key="1">
    <source>
        <dbReference type="ARBA" id="ARBA00023186"/>
    </source>
</evidence>
<name>A0A871XZB0_9CHLR</name>
<reference evidence="2" key="1">
    <citation type="submission" date="2020-10" db="EMBL/GenBank/DDBJ databases">
        <title>Diverse heliorhodopsins detected via functional metagenomics in peat lake Actinobacteria, Chloroflexi and Archaea.</title>
        <authorList>
            <person name="Chazan A."/>
            <person name="Rozenberg A."/>
            <person name="Tahan R."/>
            <person name="Mannen K."/>
            <person name="Nagata T."/>
            <person name="Yaish S."/>
            <person name="Larom S."/>
            <person name="Kandori H."/>
            <person name="Inoue K."/>
            <person name="Beja O."/>
            <person name="Pushkarev A."/>
        </authorList>
    </citation>
    <scope>NUCLEOTIDE SEQUENCE</scope>
</reference>
<dbReference type="InterPro" id="IPR020945">
    <property type="entry name" value="DMSO/NO3_reduct_chaperone"/>
</dbReference>
<dbReference type="Gene3D" id="1.10.3480.10">
    <property type="entry name" value="TorD-like"/>
    <property type="match status" value="1"/>
</dbReference>
<organism evidence="2">
    <name type="scientific">uncultured Dehalococcoidia bacterium</name>
    <dbReference type="NCBI Taxonomy" id="498747"/>
    <lineage>
        <taxon>Bacteria</taxon>
        <taxon>Bacillati</taxon>
        <taxon>Chloroflexota</taxon>
        <taxon>Dehalococcoidia</taxon>
        <taxon>environmental samples</taxon>
    </lineage>
</organism>
<dbReference type="Pfam" id="PF02613">
    <property type="entry name" value="Nitrate_red_del"/>
    <property type="match status" value="1"/>
</dbReference>
<dbReference type="InterPro" id="IPR050289">
    <property type="entry name" value="TorD/DmsD_chaperones"/>
</dbReference>
<evidence type="ECO:0000313" key="2">
    <source>
        <dbReference type="EMBL" id="QOV09075.1"/>
    </source>
</evidence>
<dbReference type="SUPFAM" id="SSF89155">
    <property type="entry name" value="TorD-like"/>
    <property type="match status" value="1"/>
</dbReference>